<dbReference type="Proteomes" id="UP000054821">
    <property type="component" value="Unassembled WGS sequence"/>
</dbReference>
<comment type="caution">
    <text evidence="1">The sequence shown here is derived from an EMBL/GenBank/DDBJ whole genome shotgun (WGS) entry which is preliminary data.</text>
</comment>
<dbReference type="EMBL" id="JPDN02000003">
    <property type="protein sequence ID" value="PON29772.1"/>
    <property type="molecule type" value="Genomic_DNA"/>
</dbReference>
<reference evidence="1 2" key="1">
    <citation type="journal article" date="2016" name="Genome Announc.">
        <title>Draft Whole-Genome Sequence of Trichoderma gamsii T6085, a Promising Biocontrol Agent of Fusarium Head Blight on Wheat.</title>
        <authorList>
            <person name="Baroncelli R."/>
            <person name="Zapparata A."/>
            <person name="Piaggeschi G."/>
            <person name="Sarrocco S."/>
            <person name="Vannacci G."/>
        </authorList>
    </citation>
    <scope>NUCLEOTIDE SEQUENCE [LARGE SCALE GENOMIC DNA]</scope>
    <source>
        <strain evidence="1 2">T6085</strain>
    </source>
</reference>
<evidence type="ECO:0000313" key="1">
    <source>
        <dbReference type="EMBL" id="PON29772.1"/>
    </source>
</evidence>
<organism evidence="1 2">
    <name type="scientific">Trichoderma gamsii</name>
    <dbReference type="NCBI Taxonomy" id="398673"/>
    <lineage>
        <taxon>Eukaryota</taxon>
        <taxon>Fungi</taxon>
        <taxon>Dikarya</taxon>
        <taxon>Ascomycota</taxon>
        <taxon>Pezizomycotina</taxon>
        <taxon>Sordariomycetes</taxon>
        <taxon>Hypocreomycetidae</taxon>
        <taxon>Hypocreales</taxon>
        <taxon>Hypocreaceae</taxon>
        <taxon>Trichoderma</taxon>
    </lineage>
</organism>
<dbReference type="RefSeq" id="XP_024406514.1">
    <property type="nucleotide sequence ID" value="XM_024548698.1"/>
</dbReference>
<keyword evidence="2" id="KW-1185">Reference proteome</keyword>
<proteinExistence type="predicted"/>
<name>A0A2P4ZZQ5_9HYPO</name>
<accession>A0A2P4ZZQ5</accession>
<dbReference type="AlphaFoldDB" id="A0A2P4ZZQ5"/>
<gene>
    <name evidence="1" type="ORF">TGAM01_v201138</name>
</gene>
<protein>
    <submittedName>
        <fullName evidence="1">Uncharacterized protein</fullName>
    </submittedName>
</protein>
<dbReference type="GeneID" id="36347306"/>
<evidence type="ECO:0000313" key="2">
    <source>
        <dbReference type="Proteomes" id="UP000054821"/>
    </source>
</evidence>
<sequence>MKARWVATASMPSKQTRQHENGKYLGLLISRW</sequence>